<dbReference type="Gene3D" id="3.40.710.10">
    <property type="entry name" value="DD-peptidase/beta-lactamase superfamily"/>
    <property type="match status" value="1"/>
</dbReference>
<dbReference type="EMBL" id="JACKVH010000012">
    <property type="protein sequence ID" value="MCV7379000.1"/>
    <property type="molecule type" value="Genomic_DNA"/>
</dbReference>
<dbReference type="InterPro" id="IPR018044">
    <property type="entry name" value="Peptidase_S11"/>
</dbReference>
<dbReference type="PANTHER" id="PTHR21581:SF33">
    <property type="entry name" value="D-ALANYL-D-ALANINE CARBOXYPEPTIDASE DACB"/>
    <property type="match status" value="1"/>
</dbReference>
<dbReference type="SUPFAM" id="SSF56601">
    <property type="entry name" value="beta-lactamase/transpeptidase-like"/>
    <property type="match status" value="1"/>
</dbReference>
<evidence type="ECO:0000256" key="9">
    <source>
        <dbReference type="RuleBase" id="RU004016"/>
    </source>
</evidence>
<name>A0AA42BY04_9MYCO</name>
<evidence type="ECO:0000256" key="10">
    <source>
        <dbReference type="SAM" id="Phobius"/>
    </source>
</evidence>
<feature type="signal peptide" evidence="11">
    <location>
        <begin position="1"/>
        <end position="27"/>
    </location>
</feature>
<dbReference type="GO" id="GO:0009002">
    <property type="term" value="F:serine-type D-Ala-D-Ala carboxypeptidase activity"/>
    <property type="evidence" value="ECO:0007669"/>
    <property type="project" value="InterPro"/>
</dbReference>
<keyword evidence="13" id="KW-0121">Carboxypeptidase</keyword>
<evidence type="ECO:0000256" key="3">
    <source>
        <dbReference type="ARBA" id="ARBA00022801"/>
    </source>
</evidence>
<feature type="chain" id="PRO_5041388531" evidence="11">
    <location>
        <begin position="28"/>
        <end position="410"/>
    </location>
</feature>
<keyword evidence="10" id="KW-1133">Transmembrane helix</keyword>
<keyword evidence="10" id="KW-0472">Membrane</keyword>
<dbReference type="GO" id="GO:0071555">
    <property type="term" value="P:cell wall organization"/>
    <property type="evidence" value="ECO:0007669"/>
    <property type="project" value="UniProtKB-KW"/>
</dbReference>
<dbReference type="Proteomes" id="UP000192319">
    <property type="component" value="Unassembled WGS sequence"/>
</dbReference>
<feature type="transmembrane region" description="Helical" evidence="10">
    <location>
        <begin position="379"/>
        <end position="400"/>
    </location>
</feature>
<comment type="caution">
    <text evidence="13">The sequence shown here is derived from an EMBL/GenBank/DDBJ whole genome shotgun (WGS) entry which is preliminary data.</text>
</comment>
<evidence type="ECO:0000256" key="8">
    <source>
        <dbReference type="PIRSR" id="PIRSR618044-2"/>
    </source>
</evidence>
<keyword evidence="2 11" id="KW-0732">Signal</keyword>
<dbReference type="GO" id="GO:0008360">
    <property type="term" value="P:regulation of cell shape"/>
    <property type="evidence" value="ECO:0007669"/>
    <property type="project" value="UniProtKB-KW"/>
</dbReference>
<accession>A0AA42BY04</accession>
<evidence type="ECO:0000256" key="7">
    <source>
        <dbReference type="PIRSR" id="PIRSR618044-1"/>
    </source>
</evidence>
<keyword evidence="15" id="KW-1185">Reference proteome</keyword>
<reference evidence="13" key="2">
    <citation type="submission" date="2020-07" db="EMBL/GenBank/DDBJ databases">
        <authorList>
            <person name="Pettersson B.M.F."/>
            <person name="Behra P.R.K."/>
            <person name="Ramesh M."/>
            <person name="Das S."/>
            <person name="Dasgupta S."/>
            <person name="Kirsebom L.A."/>
        </authorList>
    </citation>
    <scope>NUCLEOTIDE SEQUENCE</scope>
    <source>
        <strain evidence="13">CCUG 55640</strain>
    </source>
</reference>
<gene>
    <name evidence="14" type="ORF">BST11_18310</name>
    <name evidence="13" type="ORF">H7K38_10070</name>
</gene>
<reference evidence="13" key="3">
    <citation type="journal article" date="2022" name="BMC Genomics">
        <title>Comparative genome analysis of mycobacteria focusing on tRNA and non-coding RNA.</title>
        <authorList>
            <person name="Behra P.R.K."/>
            <person name="Pettersson B.M.F."/>
            <person name="Ramesh M."/>
            <person name="Das S."/>
            <person name="Dasgupta S."/>
            <person name="Kirsebom L.A."/>
        </authorList>
    </citation>
    <scope>NUCLEOTIDE SEQUENCE</scope>
    <source>
        <strain evidence="13">CCUG 55640</strain>
    </source>
</reference>
<keyword evidence="4" id="KW-0133">Cell shape</keyword>
<evidence type="ECO:0000313" key="13">
    <source>
        <dbReference type="EMBL" id="MCV7379000.1"/>
    </source>
</evidence>
<reference evidence="14 15" key="1">
    <citation type="submission" date="2017-02" db="EMBL/GenBank/DDBJ databases">
        <title>The new phylogeny of genus Mycobacterium.</title>
        <authorList>
            <person name="Tortoli E."/>
            <person name="Trovato A."/>
            <person name="Cirillo D.M."/>
        </authorList>
    </citation>
    <scope>NUCLEOTIDE SEQUENCE [LARGE SCALE GENOMIC DNA]</scope>
    <source>
        <strain evidence="14 15">DSM 45230</strain>
    </source>
</reference>
<dbReference type="AlphaFoldDB" id="A0AA42BY04"/>
<dbReference type="Pfam" id="PF00768">
    <property type="entry name" value="Peptidase_S11"/>
    <property type="match status" value="1"/>
</dbReference>
<dbReference type="EMBL" id="MVHD01000035">
    <property type="protein sequence ID" value="OQZ89304.1"/>
    <property type="molecule type" value="Genomic_DNA"/>
</dbReference>
<dbReference type="PRINTS" id="PR00725">
    <property type="entry name" value="DADACBPTASE1"/>
</dbReference>
<evidence type="ECO:0000259" key="12">
    <source>
        <dbReference type="Pfam" id="PF00768"/>
    </source>
</evidence>
<evidence type="ECO:0000313" key="15">
    <source>
        <dbReference type="Proteomes" id="UP000192319"/>
    </source>
</evidence>
<protein>
    <submittedName>
        <fullName evidence="13">D-alanyl-D-alanine carboxypeptidase</fullName>
    </submittedName>
</protein>
<evidence type="ECO:0000256" key="4">
    <source>
        <dbReference type="ARBA" id="ARBA00022960"/>
    </source>
</evidence>
<evidence type="ECO:0000256" key="5">
    <source>
        <dbReference type="ARBA" id="ARBA00022984"/>
    </source>
</evidence>
<feature type="domain" description="Peptidase S11 D-alanyl-D-alanine carboxypeptidase A N-terminal" evidence="12">
    <location>
        <begin position="92"/>
        <end position="313"/>
    </location>
</feature>
<evidence type="ECO:0000256" key="1">
    <source>
        <dbReference type="ARBA" id="ARBA00007164"/>
    </source>
</evidence>
<keyword evidence="3" id="KW-0378">Hydrolase</keyword>
<keyword evidence="10" id="KW-0812">Transmembrane</keyword>
<evidence type="ECO:0000256" key="6">
    <source>
        <dbReference type="ARBA" id="ARBA00023316"/>
    </source>
</evidence>
<evidence type="ECO:0000313" key="16">
    <source>
        <dbReference type="Proteomes" id="UP001141650"/>
    </source>
</evidence>
<feature type="active site" description="Acyl-ester intermediate" evidence="7">
    <location>
        <position position="124"/>
    </location>
</feature>
<keyword evidence="5" id="KW-0573">Peptidoglycan synthesis</keyword>
<dbReference type="PANTHER" id="PTHR21581">
    <property type="entry name" value="D-ALANYL-D-ALANINE CARBOXYPEPTIDASE"/>
    <property type="match status" value="1"/>
</dbReference>
<dbReference type="InterPro" id="IPR012338">
    <property type="entry name" value="Beta-lactam/transpept-like"/>
</dbReference>
<feature type="binding site" evidence="8">
    <location>
        <position position="285"/>
    </location>
    <ligand>
        <name>substrate</name>
    </ligand>
</feature>
<feature type="active site" description="Proton acceptor" evidence="7">
    <location>
        <position position="127"/>
    </location>
</feature>
<evidence type="ECO:0000256" key="2">
    <source>
        <dbReference type="ARBA" id="ARBA00022729"/>
    </source>
</evidence>
<organism evidence="13 16">
    <name type="scientific">Mycobacterium alsense</name>
    <dbReference type="NCBI Taxonomy" id="324058"/>
    <lineage>
        <taxon>Bacteria</taxon>
        <taxon>Bacillati</taxon>
        <taxon>Actinomycetota</taxon>
        <taxon>Actinomycetes</taxon>
        <taxon>Mycobacteriales</taxon>
        <taxon>Mycobacteriaceae</taxon>
        <taxon>Mycobacterium</taxon>
    </lineage>
</organism>
<keyword evidence="13" id="KW-0645">Protease</keyword>
<proteinExistence type="inferred from homology"/>
<feature type="active site" evidence="7">
    <location>
        <position position="179"/>
    </location>
</feature>
<evidence type="ECO:0000313" key="14">
    <source>
        <dbReference type="EMBL" id="OQZ89304.1"/>
    </source>
</evidence>
<dbReference type="InterPro" id="IPR001967">
    <property type="entry name" value="Peptidase_S11_N"/>
</dbReference>
<dbReference type="Proteomes" id="UP001141650">
    <property type="component" value="Unassembled WGS sequence"/>
</dbReference>
<keyword evidence="6" id="KW-0961">Cell wall biogenesis/degradation</keyword>
<dbReference type="GO" id="GO:0006508">
    <property type="term" value="P:proteolysis"/>
    <property type="evidence" value="ECO:0007669"/>
    <property type="project" value="InterPro"/>
</dbReference>
<comment type="similarity">
    <text evidence="1 9">Belongs to the peptidase S11 family.</text>
</comment>
<dbReference type="RefSeq" id="WP_083139301.1">
    <property type="nucleotide sequence ID" value="NZ_JACKVH010000012.1"/>
</dbReference>
<evidence type="ECO:0000256" key="11">
    <source>
        <dbReference type="SAM" id="SignalP"/>
    </source>
</evidence>
<sequence length="410" mass="42061">MSFLRSMSCLVAAFFVASGLVAPTAVAEPGAGPNAGPPACPYRVNTPPAVDSSEVPAAGDPPIPLAVPPKPVGGEALGDCGIVAAPGTPPLPGDVSADAWLVADLDSGAVIAAKDPHGRHRPASVIKVLVAMAAINALPLNKSVEGTADDAAAEGTKVGVQEGGVFTVNQLLHGLLMHSGNDAAHALAMQLGGMQQALEKINVLAAKLGGRDTRVATPSGLDGPGMSTSAYDVGLFYRYAWTNPTFAGIVATRTFDFPGHGDHPGYELENDNQLLYKYPGAMGGKTGYTDDAGQTFVGAANHDGRRLMAVLLHGTRQPIAPWEQAAHLLDYGFSTPQGTQVGTLIEPDPSLIATRHDGGADRPGAAPQAAGLMPAADALPVRVGVAIIGAVIVFSLIMVARSMNRRPQHR</sequence>
<dbReference type="GO" id="GO:0009252">
    <property type="term" value="P:peptidoglycan biosynthetic process"/>
    <property type="evidence" value="ECO:0007669"/>
    <property type="project" value="UniProtKB-KW"/>
</dbReference>